<evidence type="ECO:0000256" key="2">
    <source>
        <dbReference type="ARBA" id="ARBA00021549"/>
    </source>
</evidence>
<evidence type="ECO:0000256" key="8">
    <source>
        <dbReference type="ARBA" id="ARBA00023136"/>
    </source>
</evidence>
<dbReference type="AlphaFoldDB" id="A0A4R2MWB2"/>
<keyword evidence="6 11" id="KW-0812">Transmembrane</keyword>
<dbReference type="GO" id="GO:0015628">
    <property type="term" value="P:protein secretion by the type II secretion system"/>
    <property type="evidence" value="ECO:0007669"/>
    <property type="project" value="InterPro"/>
</dbReference>
<evidence type="ECO:0000313" key="14">
    <source>
        <dbReference type="Proteomes" id="UP000295182"/>
    </source>
</evidence>
<evidence type="ECO:0000256" key="7">
    <source>
        <dbReference type="ARBA" id="ARBA00022989"/>
    </source>
</evidence>
<evidence type="ECO:0000313" key="13">
    <source>
        <dbReference type="EMBL" id="TCP11637.1"/>
    </source>
</evidence>
<keyword evidence="7 11" id="KW-1133">Transmembrane helix</keyword>
<comment type="subcellular location">
    <subcellularLocation>
        <location evidence="1">Cell inner membrane</location>
        <topology evidence="1">Single-pass membrane protein</topology>
    </subcellularLocation>
</comment>
<dbReference type="Proteomes" id="UP000295182">
    <property type="component" value="Unassembled WGS sequence"/>
</dbReference>
<organism evidence="13 14">
    <name type="scientific">Simplicispira metamorpha</name>
    <dbReference type="NCBI Taxonomy" id="80881"/>
    <lineage>
        <taxon>Bacteria</taxon>
        <taxon>Pseudomonadati</taxon>
        <taxon>Pseudomonadota</taxon>
        <taxon>Betaproteobacteria</taxon>
        <taxon>Burkholderiales</taxon>
        <taxon>Comamonadaceae</taxon>
        <taxon>Simplicispira</taxon>
    </lineage>
</organism>
<dbReference type="Gene3D" id="3.30.700.10">
    <property type="entry name" value="Glycoprotein, Type 4 Pilin"/>
    <property type="match status" value="1"/>
</dbReference>
<name>A0A4R2MWB2_9BURK</name>
<dbReference type="SUPFAM" id="SSF54523">
    <property type="entry name" value="Pili subunits"/>
    <property type="match status" value="1"/>
</dbReference>
<keyword evidence="4" id="KW-0488">Methylation</keyword>
<feature type="domain" description="General secretion pathway GspH" evidence="12">
    <location>
        <begin position="46"/>
        <end position="137"/>
    </location>
</feature>
<evidence type="ECO:0000256" key="5">
    <source>
        <dbReference type="ARBA" id="ARBA00022519"/>
    </source>
</evidence>
<dbReference type="Pfam" id="PF12019">
    <property type="entry name" value="GspH"/>
    <property type="match status" value="1"/>
</dbReference>
<keyword evidence="14" id="KW-1185">Reference proteome</keyword>
<dbReference type="RefSeq" id="WP_119012719.1">
    <property type="nucleotide sequence ID" value="NZ_QXNC01000008.1"/>
</dbReference>
<evidence type="ECO:0000256" key="10">
    <source>
        <dbReference type="ARBA" id="ARBA00030775"/>
    </source>
</evidence>
<dbReference type="InterPro" id="IPR022346">
    <property type="entry name" value="T2SS_GspH"/>
</dbReference>
<gene>
    <name evidence="13" type="ORF">EV674_1429</name>
</gene>
<dbReference type="PROSITE" id="PS00409">
    <property type="entry name" value="PROKAR_NTER_METHYL"/>
    <property type="match status" value="1"/>
</dbReference>
<evidence type="ECO:0000256" key="6">
    <source>
        <dbReference type="ARBA" id="ARBA00022692"/>
    </source>
</evidence>
<evidence type="ECO:0000259" key="12">
    <source>
        <dbReference type="Pfam" id="PF12019"/>
    </source>
</evidence>
<feature type="transmembrane region" description="Helical" evidence="11">
    <location>
        <begin position="12"/>
        <end position="30"/>
    </location>
</feature>
<dbReference type="InterPro" id="IPR012902">
    <property type="entry name" value="N_methyl_site"/>
</dbReference>
<keyword evidence="5" id="KW-0997">Cell inner membrane</keyword>
<dbReference type="GO" id="GO:0005886">
    <property type="term" value="C:plasma membrane"/>
    <property type="evidence" value="ECO:0007669"/>
    <property type="project" value="UniProtKB-SubCell"/>
</dbReference>
<sequence length="149" mass="16300">MRRARGFTLVELLVVFAIFALLIGLVPVAFERMRESAQYRDVLRGMLADMRSARQRALAGRTDIAFTVNLDQRRYHTDGQPVRDIPEPLQVRATVAGSELSSQGAASIRFLPDGGATGGSVEILRPSGAGTRLRVDWLSGHVTQEALLP</sequence>
<evidence type="ECO:0000256" key="11">
    <source>
        <dbReference type="SAM" id="Phobius"/>
    </source>
</evidence>
<dbReference type="OrthoDB" id="8481584at2"/>
<evidence type="ECO:0000256" key="3">
    <source>
        <dbReference type="ARBA" id="ARBA00022475"/>
    </source>
</evidence>
<evidence type="ECO:0000256" key="1">
    <source>
        <dbReference type="ARBA" id="ARBA00004377"/>
    </source>
</evidence>
<dbReference type="GO" id="GO:0015627">
    <property type="term" value="C:type II protein secretion system complex"/>
    <property type="evidence" value="ECO:0007669"/>
    <property type="project" value="InterPro"/>
</dbReference>
<dbReference type="InterPro" id="IPR045584">
    <property type="entry name" value="Pilin-like"/>
</dbReference>
<comment type="caution">
    <text evidence="13">The sequence shown here is derived from an EMBL/GenBank/DDBJ whole genome shotgun (WGS) entry which is preliminary data.</text>
</comment>
<reference evidence="13 14" key="1">
    <citation type="submission" date="2019-03" db="EMBL/GenBank/DDBJ databases">
        <title>Genomic Encyclopedia of Type Strains, Phase IV (KMG-IV): sequencing the most valuable type-strain genomes for metagenomic binning, comparative biology and taxonomic classification.</title>
        <authorList>
            <person name="Goeker M."/>
        </authorList>
    </citation>
    <scope>NUCLEOTIDE SEQUENCE [LARGE SCALE GENOMIC DNA]</scope>
    <source>
        <strain evidence="13 14">DSM 1837</strain>
    </source>
</reference>
<dbReference type="EMBL" id="SLXH01000042">
    <property type="protein sequence ID" value="TCP11637.1"/>
    <property type="molecule type" value="Genomic_DNA"/>
</dbReference>
<evidence type="ECO:0000256" key="4">
    <source>
        <dbReference type="ARBA" id="ARBA00022481"/>
    </source>
</evidence>
<comment type="similarity">
    <text evidence="9">Belongs to the GSP H family.</text>
</comment>
<keyword evidence="8 11" id="KW-0472">Membrane</keyword>
<keyword evidence="3" id="KW-1003">Cell membrane</keyword>
<evidence type="ECO:0000256" key="9">
    <source>
        <dbReference type="ARBA" id="ARBA00025772"/>
    </source>
</evidence>
<dbReference type="NCBIfam" id="TIGR02532">
    <property type="entry name" value="IV_pilin_GFxxxE"/>
    <property type="match status" value="1"/>
</dbReference>
<accession>A0A4R2MWB2</accession>
<dbReference type="Pfam" id="PF07963">
    <property type="entry name" value="N_methyl"/>
    <property type="match status" value="1"/>
</dbReference>
<protein>
    <recommendedName>
        <fullName evidence="2">Type II secretion system protein H</fullName>
    </recommendedName>
    <alternativeName>
        <fullName evidence="10">General secretion pathway protein H</fullName>
    </alternativeName>
</protein>
<proteinExistence type="inferred from homology"/>